<reference evidence="1 2" key="1">
    <citation type="submission" date="2019-04" db="EMBL/GenBank/DDBJ databases">
        <title>An improved genome assembly and genetic linkage map for asparagus bean, Vigna unguiculata ssp. sesquipedialis.</title>
        <authorList>
            <person name="Xia Q."/>
            <person name="Zhang R."/>
            <person name="Dong Y."/>
        </authorList>
    </citation>
    <scope>NUCLEOTIDE SEQUENCE [LARGE SCALE GENOMIC DNA]</scope>
    <source>
        <tissue evidence="1">Leaf</tissue>
    </source>
</reference>
<accession>A0A4D6M7N9</accession>
<name>A0A4D6M7N9_VIGUN</name>
<evidence type="ECO:0000313" key="2">
    <source>
        <dbReference type="Proteomes" id="UP000501690"/>
    </source>
</evidence>
<keyword evidence="2" id="KW-1185">Reference proteome</keyword>
<sequence length="113" mass="12763">MAYERIFGRLVASLKRENEDVRLCFGVPRTGEGIRVLGDKVSRPGKRFSLKRDLLLNFAFFLTCRLDECLRVWQSVTSPRRGGTRLSENSQVNQSSTLAQAWKLSLSETGLVA</sequence>
<protein>
    <submittedName>
        <fullName evidence="1">Uncharacterized protein</fullName>
    </submittedName>
</protein>
<gene>
    <name evidence="1" type="ORF">DEO72_LG6g1134</name>
</gene>
<proteinExistence type="predicted"/>
<evidence type="ECO:0000313" key="1">
    <source>
        <dbReference type="EMBL" id="QCD96431.1"/>
    </source>
</evidence>
<dbReference type="EMBL" id="CP039350">
    <property type="protein sequence ID" value="QCD96431.1"/>
    <property type="molecule type" value="Genomic_DNA"/>
</dbReference>
<dbReference type="AlphaFoldDB" id="A0A4D6M7N9"/>
<dbReference type="Proteomes" id="UP000501690">
    <property type="component" value="Linkage Group LG6"/>
</dbReference>
<organism evidence="1 2">
    <name type="scientific">Vigna unguiculata</name>
    <name type="common">Cowpea</name>
    <dbReference type="NCBI Taxonomy" id="3917"/>
    <lineage>
        <taxon>Eukaryota</taxon>
        <taxon>Viridiplantae</taxon>
        <taxon>Streptophyta</taxon>
        <taxon>Embryophyta</taxon>
        <taxon>Tracheophyta</taxon>
        <taxon>Spermatophyta</taxon>
        <taxon>Magnoliopsida</taxon>
        <taxon>eudicotyledons</taxon>
        <taxon>Gunneridae</taxon>
        <taxon>Pentapetalae</taxon>
        <taxon>rosids</taxon>
        <taxon>fabids</taxon>
        <taxon>Fabales</taxon>
        <taxon>Fabaceae</taxon>
        <taxon>Papilionoideae</taxon>
        <taxon>50 kb inversion clade</taxon>
        <taxon>NPAAA clade</taxon>
        <taxon>indigoferoid/millettioid clade</taxon>
        <taxon>Phaseoleae</taxon>
        <taxon>Vigna</taxon>
    </lineage>
</organism>